<name>A0A8C5BC65_GADMO</name>
<reference evidence="2" key="2">
    <citation type="submission" date="2025-09" db="UniProtKB">
        <authorList>
            <consortium name="Ensembl"/>
        </authorList>
    </citation>
    <scope>IDENTIFICATION</scope>
</reference>
<organism evidence="2 3">
    <name type="scientific">Gadus morhua</name>
    <name type="common">Atlantic cod</name>
    <dbReference type="NCBI Taxonomy" id="8049"/>
    <lineage>
        <taxon>Eukaryota</taxon>
        <taxon>Metazoa</taxon>
        <taxon>Chordata</taxon>
        <taxon>Craniata</taxon>
        <taxon>Vertebrata</taxon>
        <taxon>Euteleostomi</taxon>
        <taxon>Actinopterygii</taxon>
        <taxon>Neopterygii</taxon>
        <taxon>Teleostei</taxon>
        <taxon>Neoteleostei</taxon>
        <taxon>Acanthomorphata</taxon>
        <taxon>Zeiogadaria</taxon>
        <taxon>Gadariae</taxon>
        <taxon>Gadiformes</taxon>
        <taxon>Gadoidei</taxon>
        <taxon>Gadidae</taxon>
        <taxon>Gadus</taxon>
    </lineage>
</organism>
<evidence type="ECO:0000313" key="3">
    <source>
        <dbReference type="Proteomes" id="UP000694546"/>
    </source>
</evidence>
<proteinExistence type="predicted"/>
<dbReference type="Proteomes" id="UP000694546">
    <property type="component" value="Chromosome 11"/>
</dbReference>
<sequence>MGHSVPLEKYLVGFLLVVLGTYDSLGAPHLSPPPVVHPNGGTHEEYWEVKTGELDQNMWLKWMNYTARAQGKTNCIICAASRPSLTTAPARITPHNSPQGFVCLLELFVDGHIPGCSIAIKSRLNNMYPQTPIRSIPPRFEVNLTPDYHWTVTYFRNTSCISLT</sequence>
<protein>
    <submittedName>
        <fullName evidence="2">Uncharacterized protein</fullName>
    </submittedName>
</protein>
<reference evidence="2" key="1">
    <citation type="submission" date="2025-08" db="UniProtKB">
        <authorList>
            <consortium name="Ensembl"/>
        </authorList>
    </citation>
    <scope>IDENTIFICATION</scope>
</reference>
<accession>A0A8C5BC65</accession>
<dbReference type="Ensembl" id="ENSGMOT00000071268.1">
    <property type="protein sequence ID" value="ENSGMOP00000043371.1"/>
    <property type="gene ID" value="ENSGMOG00000027655.1"/>
</dbReference>
<evidence type="ECO:0000256" key="1">
    <source>
        <dbReference type="SAM" id="SignalP"/>
    </source>
</evidence>
<keyword evidence="3" id="KW-1185">Reference proteome</keyword>
<feature type="chain" id="PRO_5034245617" evidence="1">
    <location>
        <begin position="27"/>
        <end position="164"/>
    </location>
</feature>
<dbReference type="AlphaFoldDB" id="A0A8C5BC65"/>
<keyword evidence="1" id="KW-0732">Signal</keyword>
<evidence type="ECO:0000313" key="2">
    <source>
        <dbReference type="Ensembl" id="ENSGMOP00000043371.1"/>
    </source>
</evidence>
<dbReference type="GeneTree" id="ENSGT00940000177163"/>
<feature type="signal peptide" evidence="1">
    <location>
        <begin position="1"/>
        <end position="26"/>
    </location>
</feature>